<sequence length="53" mass="6485">METIKSHMSTYFHVYQWRSIVSDYAYEKWSENKTVALPLRQKIELDEPVPYYL</sequence>
<accession>A0A379FW20</accession>
<proteinExistence type="predicted"/>
<reference evidence="1 2" key="1">
    <citation type="submission" date="2018-06" db="EMBL/GenBank/DDBJ databases">
        <authorList>
            <consortium name="Pathogen Informatics"/>
            <person name="Doyle S."/>
        </authorList>
    </citation>
    <scope>NUCLEOTIDE SEQUENCE [LARGE SCALE GENOMIC DNA]</scope>
    <source>
        <strain evidence="1 2">NCTC11801</strain>
    </source>
</reference>
<evidence type="ECO:0000313" key="1">
    <source>
        <dbReference type="EMBL" id="SUC32950.1"/>
    </source>
</evidence>
<gene>
    <name evidence="1" type="ORF">NCTC11801_03956</name>
</gene>
<dbReference type="AlphaFoldDB" id="A0A379FW20"/>
<dbReference type="Proteomes" id="UP000254208">
    <property type="component" value="Unassembled WGS sequence"/>
</dbReference>
<evidence type="ECO:0000313" key="2">
    <source>
        <dbReference type="Proteomes" id="UP000254208"/>
    </source>
</evidence>
<name>A0A379FW20_PRORE</name>
<organism evidence="1 2">
    <name type="scientific">Providencia rettgeri</name>
    <dbReference type="NCBI Taxonomy" id="587"/>
    <lineage>
        <taxon>Bacteria</taxon>
        <taxon>Pseudomonadati</taxon>
        <taxon>Pseudomonadota</taxon>
        <taxon>Gammaproteobacteria</taxon>
        <taxon>Enterobacterales</taxon>
        <taxon>Morganellaceae</taxon>
        <taxon>Providencia</taxon>
    </lineage>
</organism>
<dbReference type="EMBL" id="UGTZ01000001">
    <property type="protein sequence ID" value="SUC32950.1"/>
    <property type="molecule type" value="Genomic_DNA"/>
</dbReference>
<protein>
    <submittedName>
        <fullName evidence="1">Uncharacterized protein</fullName>
    </submittedName>
</protein>